<accession>A0ABP9Q0R2</accession>
<evidence type="ECO:0000313" key="2">
    <source>
        <dbReference type="Proteomes" id="UP001428817"/>
    </source>
</evidence>
<protein>
    <recommendedName>
        <fullName evidence="3">HEPN domain-containing protein</fullName>
    </recommendedName>
</protein>
<dbReference type="RefSeq" id="WP_185066509.1">
    <property type="nucleotide sequence ID" value="NZ_BAABJP010000007.1"/>
</dbReference>
<keyword evidence="2" id="KW-1185">Reference proteome</keyword>
<comment type="caution">
    <text evidence="1">The sequence shown here is derived from an EMBL/GenBank/DDBJ whole genome shotgun (WGS) entry which is preliminary data.</text>
</comment>
<dbReference type="EMBL" id="BAABJP010000007">
    <property type="protein sequence ID" value="GAA5152226.1"/>
    <property type="molecule type" value="Genomic_DNA"/>
</dbReference>
<dbReference type="Proteomes" id="UP001428817">
    <property type="component" value="Unassembled WGS sequence"/>
</dbReference>
<sequence>MERAQLILSGANVSTDWPARAVRMAWRPMRRYVHIATRALMDTEELPKARHASVRLLSEYRTRSPRRVRAAQLRELHDVERVLDLGLGDLLSSPLNSA</sequence>
<gene>
    <name evidence="1" type="ORF">GCM10023321_20570</name>
</gene>
<proteinExistence type="predicted"/>
<evidence type="ECO:0008006" key="3">
    <source>
        <dbReference type="Google" id="ProtNLM"/>
    </source>
</evidence>
<reference evidence="2" key="1">
    <citation type="journal article" date="2019" name="Int. J. Syst. Evol. Microbiol.">
        <title>The Global Catalogue of Microorganisms (GCM) 10K type strain sequencing project: providing services to taxonomists for standard genome sequencing and annotation.</title>
        <authorList>
            <consortium name="The Broad Institute Genomics Platform"/>
            <consortium name="The Broad Institute Genome Sequencing Center for Infectious Disease"/>
            <person name="Wu L."/>
            <person name="Ma J."/>
        </authorList>
    </citation>
    <scope>NUCLEOTIDE SEQUENCE [LARGE SCALE GENOMIC DNA]</scope>
    <source>
        <strain evidence="2">JCM 18303</strain>
    </source>
</reference>
<name>A0ABP9Q0R2_9PSEU</name>
<organism evidence="1 2">
    <name type="scientific">Pseudonocardia eucalypti</name>
    <dbReference type="NCBI Taxonomy" id="648755"/>
    <lineage>
        <taxon>Bacteria</taxon>
        <taxon>Bacillati</taxon>
        <taxon>Actinomycetota</taxon>
        <taxon>Actinomycetes</taxon>
        <taxon>Pseudonocardiales</taxon>
        <taxon>Pseudonocardiaceae</taxon>
        <taxon>Pseudonocardia</taxon>
    </lineage>
</organism>
<evidence type="ECO:0000313" key="1">
    <source>
        <dbReference type="EMBL" id="GAA5152226.1"/>
    </source>
</evidence>